<dbReference type="EMBL" id="HACG01038404">
    <property type="protein sequence ID" value="CEK85269.1"/>
    <property type="molecule type" value="Transcribed_RNA"/>
</dbReference>
<gene>
    <name evidence="1" type="primary">ORF147228</name>
</gene>
<proteinExistence type="predicted"/>
<organism evidence="1">
    <name type="scientific">Arion vulgaris</name>
    <dbReference type="NCBI Taxonomy" id="1028688"/>
    <lineage>
        <taxon>Eukaryota</taxon>
        <taxon>Metazoa</taxon>
        <taxon>Spiralia</taxon>
        <taxon>Lophotrochozoa</taxon>
        <taxon>Mollusca</taxon>
        <taxon>Gastropoda</taxon>
        <taxon>Heterobranchia</taxon>
        <taxon>Euthyneura</taxon>
        <taxon>Panpulmonata</taxon>
        <taxon>Eupulmonata</taxon>
        <taxon>Stylommatophora</taxon>
        <taxon>Helicina</taxon>
        <taxon>Arionoidea</taxon>
        <taxon>Arionidae</taxon>
        <taxon>Arion</taxon>
    </lineage>
</organism>
<sequence length="57" mass="6439">IELTKLKSLAKEMPHQFGQYLQRASTVIQHHRATSDSHSSNITGAYSHLINSQSYLN</sequence>
<evidence type="ECO:0000313" key="1">
    <source>
        <dbReference type="EMBL" id="CEK85269.1"/>
    </source>
</evidence>
<accession>A0A0B7AW87</accession>
<feature type="non-terminal residue" evidence="1">
    <location>
        <position position="1"/>
    </location>
</feature>
<name>A0A0B7AW87_9EUPU</name>
<dbReference type="AlphaFoldDB" id="A0A0B7AW87"/>
<protein>
    <submittedName>
        <fullName evidence="1">Uncharacterized protein</fullName>
    </submittedName>
</protein>
<reference evidence="1" key="1">
    <citation type="submission" date="2014-12" db="EMBL/GenBank/DDBJ databases">
        <title>Insight into the proteome of Arion vulgaris.</title>
        <authorList>
            <person name="Aradska J."/>
            <person name="Bulat T."/>
            <person name="Smidak R."/>
            <person name="Sarate P."/>
            <person name="Gangsoo J."/>
            <person name="Sialana F."/>
            <person name="Bilban M."/>
            <person name="Lubec G."/>
        </authorList>
    </citation>
    <scope>NUCLEOTIDE SEQUENCE</scope>
    <source>
        <tissue evidence="1">Skin</tissue>
    </source>
</reference>